<proteinExistence type="predicted"/>
<reference evidence="1" key="1">
    <citation type="submission" date="2018-05" db="EMBL/GenBank/DDBJ databases">
        <authorList>
            <person name="Lanie J.A."/>
            <person name="Ng W.-L."/>
            <person name="Kazmierczak K.M."/>
            <person name="Andrzejewski T.M."/>
            <person name="Davidsen T.M."/>
            <person name="Wayne K.J."/>
            <person name="Tettelin H."/>
            <person name="Glass J.I."/>
            <person name="Rusch D."/>
            <person name="Podicherti R."/>
            <person name="Tsui H.-C.T."/>
            <person name="Winkler M.E."/>
        </authorList>
    </citation>
    <scope>NUCLEOTIDE SEQUENCE</scope>
</reference>
<protein>
    <submittedName>
        <fullName evidence="1">Uncharacterized protein</fullName>
    </submittedName>
</protein>
<name>A0A381XD48_9ZZZZ</name>
<evidence type="ECO:0000313" key="1">
    <source>
        <dbReference type="EMBL" id="SVA62107.1"/>
    </source>
</evidence>
<organism evidence="1">
    <name type="scientific">marine metagenome</name>
    <dbReference type="NCBI Taxonomy" id="408172"/>
    <lineage>
        <taxon>unclassified sequences</taxon>
        <taxon>metagenomes</taxon>
        <taxon>ecological metagenomes</taxon>
    </lineage>
</organism>
<dbReference type="AlphaFoldDB" id="A0A381XD48"/>
<accession>A0A381XD48</accession>
<sequence>MRRIPEAISIRFFLTGDELVDPTLSVASTRPTDTGWQFLKAK</sequence>
<gene>
    <name evidence="1" type="ORF">METZ01_LOCUS114961</name>
</gene>
<dbReference type="EMBL" id="UINC01014584">
    <property type="protein sequence ID" value="SVA62107.1"/>
    <property type="molecule type" value="Genomic_DNA"/>
</dbReference>